<dbReference type="PANTHER" id="PTHR14969:SF13">
    <property type="entry name" value="AT30094P"/>
    <property type="match status" value="1"/>
</dbReference>
<feature type="non-terminal residue" evidence="4">
    <location>
        <position position="241"/>
    </location>
</feature>
<dbReference type="EMBL" id="GG677226">
    <property type="protein sequence ID" value="EER10858.1"/>
    <property type="molecule type" value="Genomic_DNA"/>
</dbReference>
<evidence type="ECO:0000313" key="4">
    <source>
        <dbReference type="EMBL" id="EER10858.1"/>
    </source>
</evidence>
<gene>
    <name evidence="4" type="ORF">Pmar_PMAR001314</name>
</gene>
<feature type="domain" description="Phosphatidic acid phosphatase type 2/haloperoxidase" evidence="3">
    <location>
        <begin position="63"/>
        <end position="175"/>
    </location>
</feature>
<protein>
    <submittedName>
        <fullName evidence="4">Dolichyldiphosphatase, putative</fullName>
    </submittedName>
</protein>
<evidence type="ECO:0000256" key="2">
    <source>
        <dbReference type="SAM" id="Phobius"/>
    </source>
</evidence>
<dbReference type="AlphaFoldDB" id="C5KXD5"/>
<name>C5KXD5_PERM5</name>
<dbReference type="Gene3D" id="1.20.144.10">
    <property type="entry name" value="Phosphatidic acid phosphatase type 2/haloperoxidase"/>
    <property type="match status" value="1"/>
</dbReference>
<proteinExistence type="predicted"/>
<feature type="region of interest" description="Disordered" evidence="1">
    <location>
        <begin position="220"/>
        <end position="241"/>
    </location>
</feature>
<evidence type="ECO:0000259" key="3">
    <source>
        <dbReference type="SMART" id="SM00014"/>
    </source>
</evidence>
<dbReference type="InterPro" id="IPR036938">
    <property type="entry name" value="PAP2/HPO_sf"/>
</dbReference>
<dbReference type="RefSeq" id="XP_002779063.1">
    <property type="nucleotide sequence ID" value="XM_002779017.1"/>
</dbReference>
<accession>C5KXD5</accession>
<dbReference type="UniPathway" id="UPA00378"/>
<dbReference type="PANTHER" id="PTHR14969">
    <property type="entry name" value="SPHINGOSINE-1-PHOSPHATE PHOSPHOHYDROLASE"/>
    <property type="match status" value="1"/>
</dbReference>
<organism evidence="5">
    <name type="scientific">Perkinsus marinus (strain ATCC 50983 / TXsc)</name>
    <dbReference type="NCBI Taxonomy" id="423536"/>
    <lineage>
        <taxon>Eukaryota</taxon>
        <taxon>Sar</taxon>
        <taxon>Alveolata</taxon>
        <taxon>Perkinsozoa</taxon>
        <taxon>Perkinsea</taxon>
        <taxon>Perkinsida</taxon>
        <taxon>Perkinsidae</taxon>
        <taxon>Perkinsus</taxon>
    </lineage>
</organism>
<sequence length="241" mass="27484">MSPNSSVICLPPDWTVFSLTYVPYPTREYGKVIGWMLALLSLAPIFAISSIFTITLVRQSVRWGLLLVGLILSTIVNTILKYYIAEPRPEGTFAKGYGMPSDHCQFCGFIIAYGFLFVKHHIRTRPLWIRYIPPVLAVILIVFPLAYSRVFLLAHTWSQVRAGLLLGLTLGSSWFWFVFQTLEGYGVLYRLQSFIDLLMMNDVQRHLWVTRMYRRERTSVLHGNGGSSPTTSRTESPLKAD</sequence>
<evidence type="ECO:0000313" key="5">
    <source>
        <dbReference type="Proteomes" id="UP000007800"/>
    </source>
</evidence>
<keyword evidence="2" id="KW-0812">Transmembrane</keyword>
<keyword evidence="5" id="KW-1185">Reference proteome</keyword>
<evidence type="ECO:0000256" key="1">
    <source>
        <dbReference type="SAM" id="MobiDB-lite"/>
    </source>
</evidence>
<dbReference type="SMART" id="SM00014">
    <property type="entry name" value="acidPPc"/>
    <property type="match status" value="1"/>
</dbReference>
<dbReference type="SUPFAM" id="SSF48317">
    <property type="entry name" value="Acid phosphatase/Vanadium-dependent haloperoxidase"/>
    <property type="match status" value="1"/>
</dbReference>
<keyword evidence="2" id="KW-1133">Transmembrane helix</keyword>
<keyword evidence="2" id="KW-0472">Membrane</keyword>
<feature type="transmembrane region" description="Helical" evidence="2">
    <location>
        <begin position="128"/>
        <end position="147"/>
    </location>
</feature>
<dbReference type="Proteomes" id="UP000007800">
    <property type="component" value="Unassembled WGS sequence"/>
</dbReference>
<dbReference type="GO" id="GO:0042392">
    <property type="term" value="F:sphingosine-1-phosphate phosphatase activity"/>
    <property type="evidence" value="ECO:0007669"/>
    <property type="project" value="TreeGrafter"/>
</dbReference>
<feature type="transmembrane region" description="Helical" evidence="2">
    <location>
        <begin position="97"/>
        <end position="116"/>
    </location>
</feature>
<feature type="transmembrane region" description="Helical" evidence="2">
    <location>
        <begin position="159"/>
        <end position="179"/>
    </location>
</feature>
<dbReference type="GeneID" id="9055555"/>
<dbReference type="Pfam" id="PF01569">
    <property type="entry name" value="PAP2"/>
    <property type="match status" value="1"/>
</dbReference>
<feature type="transmembrane region" description="Helical" evidence="2">
    <location>
        <begin position="64"/>
        <end position="85"/>
    </location>
</feature>
<dbReference type="OMA" id="VYATLIW"/>
<reference evidence="4 5" key="1">
    <citation type="submission" date="2008-07" db="EMBL/GenBank/DDBJ databases">
        <authorList>
            <person name="El-Sayed N."/>
            <person name="Caler E."/>
            <person name="Inman J."/>
            <person name="Amedeo P."/>
            <person name="Hass B."/>
            <person name="Wortman J."/>
        </authorList>
    </citation>
    <scope>NUCLEOTIDE SEQUENCE [LARGE SCALE GENOMIC DNA]</scope>
    <source>
        <strain evidence="5">ATCC 50983 / TXsc</strain>
    </source>
</reference>
<feature type="transmembrane region" description="Helical" evidence="2">
    <location>
        <begin position="32"/>
        <end position="57"/>
    </location>
</feature>
<dbReference type="InterPro" id="IPR000326">
    <property type="entry name" value="PAP2/HPO"/>
</dbReference>
<dbReference type="InParanoid" id="C5KXD5"/>
<dbReference type="OrthoDB" id="302705at2759"/>